<sequence length="43" mass="5320">MRVKNELTRLNLIEKYSYNQIINYLKSFKNNRPMVLIEEILNY</sequence>
<protein>
    <submittedName>
        <fullName evidence="1">Uncharacterized protein</fullName>
    </submittedName>
</protein>
<name>A0ABY5IYQ6_9BACT</name>
<accession>A0ABY5IYQ6</accession>
<keyword evidence="2" id="KW-1185">Reference proteome</keyword>
<organism evidence="1 2">
    <name type="scientific">Mycoplasmopsis caviae</name>
    <dbReference type="NCBI Taxonomy" id="55603"/>
    <lineage>
        <taxon>Bacteria</taxon>
        <taxon>Bacillati</taxon>
        <taxon>Mycoplasmatota</taxon>
        <taxon>Mycoplasmoidales</taxon>
        <taxon>Metamycoplasmataceae</taxon>
        <taxon>Mycoplasmopsis</taxon>
    </lineage>
</organism>
<evidence type="ECO:0000313" key="2">
    <source>
        <dbReference type="Proteomes" id="UP001058569"/>
    </source>
</evidence>
<dbReference type="RefSeq" id="WP_256553083.1">
    <property type="nucleotide sequence ID" value="NZ_CP101806.1"/>
</dbReference>
<proteinExistence type="predicted"/>
<dbReference type="EMBL" id="CP101806">
    <property type="protein sequence ID" value="UUD34754.1"/>
    <property type="molecule type" value="Genomic_DNA"/>
</dbReference>
<gene>
    <name evidence="1" type="ORF">NPA07_02930</name>
</gene>
<evidence type="ECO:0000313" key="1">
    <source>
        <dbReference type="EMBL" id="UUD34754.1"/>
    </source>
</evidence>
<dbReference type="Proteomes" id="UP001058569">
    <property type="component" value="Chromosome"/>
</dbReference>
<reference evidence="1" key="1">
    <citation type="submission" date="2022-07" db="EMBL/GenBank/DDBJ databases">
        <title>Complete genome of Mycoplasma caviae type strain G122.</title>
        <authorList>
            <person name="Spergser J."/>
        </authorList>
    </citation>
    <scope>NUCLEOTIDE SEQUENCE</scope>
    <source>
        <strain evidence="1">G122</strain>
    </source>
</reference>